<organism evidence="2 3">
    <name type="scientific">Streptomyces clavifer</name>
    <dbReference type="NCBI Taxonomy" id="68188"/>
    <lineage>
        <taxon>Bacteria</taxon>
        <taxon>Bacillati</taxon>
        <taxon>Actinomycetota</taxon>
        <taxon>Actinomycetes</taxon>
        <taxon>Kitasatosporales</taxon>
        <taxon>Streptomycetaceae</taxon>
        <taxon>Streptomyces</taxon>
    </lineage>
</organism>
<reference evidence="2 3" key="1">
    <citation type="submission" date="2021-03" db="EMBL/GenBank/DDBJ databases">
        <title>Sequencing the genomes of 1000 actinobacteria strains.</title>
        <authorList>
            <person name="Klenk H.-P."/>
        </authorList>
    </citation>
    <scope>NUCLEOTIDE SEQUENCE [LARGE SCALE GENOMIC DNA]</scope>
    <source>
        <strain evidence="2 3">DSM 40843</strain>
    </source>
</reference>
<dbReference type="RefSeq" id="WP_209469321.1">
    <property type="nucleotide sequence ID" value="NZ_BMWJ01000002.1"/>
</dbReference>
<dbReference type="Proteomes" id="UP001519311">
    <property type="component" value="Unassembled WGS sequence"/>
</dbReference>
<keyword evidence="3" id="KW-1185">Reference proteome</keyword>
<feature type="signal peptide" evidence="1">
    <location>
        <begin position="1"/>
        <end position="26"/>
    </location>
</feature>
<evidence type="ECO:0000313" key="3">
    <source>
        <dbReference type="Proteomes" id="UP001519311"/>
    </source>
</evidence>
<feature type="chain" id="PRO_5046425377" description="Secreted protein" evidence="1">
    <location>
        <begin position="27"/>
        <end position="119"/>
    </location>
</feature>
<proteinExistence type="predicted"/>
<protein>
    <recommendedName>
        <fullName evidence="4">Secreted protein</fullName>
    </recommendedName>
</protein>
<sequence length="119" mass="12662">MRADDSKRYLAYLATIAAGLSMPVFAGGVAQAATEPAQAVTVSDSARAALAAQAAEADQEARSADGLFGQFNEIYNRVYNEVINPYLQRVQPYLQGITPTPSERTAAVAPLSRILDDLS</sequence>
<keyword evidence="1" id="KW-0732">Signal</keyword>
<name>A0ABS4V1T5_9ACTN</name>
<evidence type="ECO:0000313" key="2">
    <source>
        <dbReference type="EMBL" id="MBP2357882.1"/>
    </source>
</evidence>
<dbReference type="EMBL" id="JAGINS010000001">
    <property type="protein sequence ID" value="MBP2357882.1"/>
    <property type="molecule type" value="Genomic_DNA"/>
</dbReference>
<evidence type="ECO:0008006" key="4">
    <source>
        <dbReference type="Google" id="ProtNLM"/>
    </source>
</evidence>
<gene>
    <name evidence="2" type="ORF">JOF59_000282</name>
</gene>
<evidence type="ECO:0000256" key="1">
    <source>
        <dbReference type="SAM" id="SignalP"/>
    </source>
</evidence>
<accession>A0ABS4V1T5</accession>
<comment type="caution">
    <text evidence="2">The sequence shown here is derived from an EMBL/GenBank/DDBJ whole genome shotgun (WGS) entry which is preliminary data.</text>
</comment>